<dbReference type="Proteomes" id="UP000216151">
    <property type="component" value="Unassembled WGS sequence"/>
</dbReference>
<dbReference type="GO" id="GO:0003677">
    <property type="term" value="F:DNA binding"/>
    <property type="evidence" value="ECO:0007669"/>
    <property type="project" value="InterPro"/>
</dbReference>
<keyword evidence="2" id="KW-1185">Reference proteome</keyword>
<reference evidence="1 2" key="1">
    <citation type="submission" date="2017-04" db="EMBL/GenBank/DDBJ databases">
        <title>Kefir bacterial isolates.</title>
        <authorList>
            <person name="Kim Y."/>
            <person name="Blasche S."/>
            <person name="Patil K.R."/>
        </authorList>
    </citation>
    <scope>NUCLEOTIDE SEQUENCE [LARGE SCALE GENOMIC DNA]</scope>
    <source>
        <strain evidence="1 2">KR</strain>
    </source>
</reference>
<dbReference type="SUPFAM" id="SSF47413">
    <property type="entry name" value="lambda repressor-like DNA-binding domains"/>
    <property type="match status" value="1"/>
</dbReference>
<protein>
    <submittedName>
        <fullName evidence="1">Uncharacterized protein</fullName>
    </submittedName>
</protein>
<proteinExistence type="predicted"/>
<evidence type="ECO:0000313" key="1">
    <source>
        <dbReference type="EMBL" id="PAK77809.1"/>
    </source>
</evidence>
<evidence type="ECO:0000313" key="2">
    <source>
        <dbReference type="Proteomes" id="UP000216151"/>
    </source>
</evidence>
<dbReference type="EMBL" id="NCXK01000011">
    <property type="protein sequence ID" value="PAK77809.1"/>
    <property type="molecule type" value="Genomic_DNA"/>
</dbReference>
<dbReference type="InterPro" id="IPR010982">
    <property type="entry name" value="Lambda_DNA-bd_dom_sf"/>
</dbReference>
<comment type="caution">
    <text evidence="1">The sequence shown here is derived from an EMBL/GenBank/DDBJ whole genome shotgun (WGS) entry which is preliminary data.</text>
</comment>
<accession>A0A269XX77</accession>
<dbReference type="OrthoDB" id="8526323at2"/>
<sequence length="72" mass="8187">MRDKILKEITDRRGAVTRIAKACEISTAAVSRWRRVPRNRVLIVAEITGFKPHDIRPDIFEASHPHKKGKAA</sequence>
<dbReference type="RefSeq" id="WP_095349923.1">
    <property type="nucleotide sequence ID" value="NZ_NCXK01000011.1"/>
</dbReference>
<dbReference type="Gene3D" id="1.10.260.40">
    <property type="entry name" value="lambda repressor-like DNA-binding domains"/>
    <property type="match status" value="1"/>
</dbReference>
<dbReference type="AlphaFoldDB" id="A0A269XX77"/>
<name>A0A269XX77_9PROT</name>
<organism evidence="1 2">
    <name type="scientific">Acetobacter fabarum</name>
    <dbReference type="NCBI Taxonomy" id="483199"/>
    <lineage>
        <taxon>Bacteria</taxon>
        <taxon>Pseudomonadati</taxon>
        <taxon>Pseudomonadota</taxon>
        <taxon>Alphaproteobacteria</taxon>
        <taxon>Acetobacterales</taxon>
        <taxon>Acetobacteraceae</taxon>
        <taxon>Acetobacter</taxon>
    </lineage>
</organism>
<gene>
    <name evidence="1" type="ORF">B8X00_09025</name>
</gene>